<dbReference type="InterPro" id="IPR002641">
    <property type="entry name" value="PNPLA_dom"/>
</dbReference>
<dbReference type="PANTHER" id="PTHR14226">
    <property type="entry name" value="NEUROPATHY TARGET ESTERASE/SWISS CHEESE D.MELANOGASTER"/>
    <property type="match status" value="1"/>
</dbReference>
<dbReference type="InterPro" id="IPR050301">
    <property type="entry name" value="NTE"/>
</dbReference>
<evidence type="ECO:0000256" key="5">
    <source>
        <dbReference type="SAM" id="SignalP"/>
    </source>
</evidence>
<accession>A0ABV7HB77</accession>
<keyword evidence="8" id="KW-1185">Reference proteome</keyword>
<dbReference type="Proteomes" id="UP001595476">
    <property type="component" value="Unassembled WGS sequence"/>
</dbReference>
<keyword evidence="5" id="KW-0732">Signal</keyword>
<reference evidence="8" key="1">
    <citation type="journal article" date="2019" name="Int. J. Syst. Evol. Microbiol.">
        <title>The Global Catalogue of Microorganisms (GCM) 10K type strain sequencing project: providing services to taxonomists for standard genome sequencing and annotation.</title>
        <authorList>
            <consortium name="The Broad Institute Genomics Platform"/>
            <consortium name="The Broad Institute Genome Sequencing Center for Infectious Disease"/>
            <person name="Wu L."/>
            <person name="Ma J."/>
        </authorList>
    </citation>
    <scope>NUCLEOTIDE SEQUENCE [LARGE SCALE GENOMIC DNA]</scope>
    <source>
        <strain evidence="8">KCTC 52438</strain>
    </source>
</reference>
<keyword evidence="1 4" id="KW-0378">Hydrolase</keyword>
<sequence>MWIAKSVMLLMVVVVTGCASKNVYNDLSPKALVSSIADSDRSVKQTSENHTSVKSTSVQPNNNAVPRIGIAFGGGGVRGFIHLGVIKALEEEGINASVVTGTSAGSIAAAFYASGKSYQDMIDAVNNLSAWGIADVRISNQGILQGEALADWVNEQLDSPQIESLPKQLGIAVTDLTDRQEKLISKGNVGKAVQVSSSIPGAFIPVEIDGNLYVDGGVLSVVPVNFARSMGADIVIAVDVYCGSNYKDISTASRLLYSAFRIQSCRIAESEMANADLLIQPDFEPSNFASFDSRDEAIEIGYQAAKGQLKALRSLLEKRAHHLRTAYENETSKPIGL</sequence>
<feature type="signal peptide" evidence="5">
    <location>
        <begin position="1"/>
        <end position="21"/>
    </location>
</feature>
<evidence type="ECO:0000256" key="1">
    <source>
        <dbReference type="ARBA" id="ARBA00022801"/>
    </source>
</evidence>
<dbReference type="SUPFAM" id="SSF52151">
    <property type="entry name" value="FabD/lysophospholipase-like"/>
    <property type="match status" value="1"/>
</dbReference>
<keyword evidence="3 4" id="KW-0443">Lipid metabolism</keyword>
<keyword evidence="2 4" id="KW-0442">Lipid degradation</keyword>
<name>A0ABV7HB77_9GAMM</name>
<dbReference type="RefSeq" id="WP_386715765.1">
    <property type="nucleotide sequence ID" value="NZ_JBHRSZ010000002.1"/>
</dbReference>
<evidence type="ECO:0000256" key="4">
    <source>
        <dbReference type="PROSITE-ProRule" id="PRU01161"/>
    </source>
</evidence>
<dbReference type="Gene3D" id="3.40.1090.10">
    <property type="entry name" value="Cytosolic phospholipase A2 catalytic domain"/>
    <property type="match status" value="1"/>
</dbReference>
<dbReference type="PROSITE" id="PS51635">
    <property type="entry name" value="PNPLA"/>
    <property type="match status" value="1"/>
</dbReference>
<feature type="active site" description="Proton acceptor" evidence="4">
    <location>
        <position position="215"/>
    </location>
</feature>
<feature type="short sequence motif" description="GXGXXG" evidence="4">
    <location>
        <begin position="74"/>
        <end position="79"/>
    </location>
</feature>
<evidence type="ECO:0000313" key="7">
    <source>
        <dbReference type="EMBL" id="MFC3149919.1"/>
    </source>
</evidence>
<evidence type="ECO:0000256" key="3">
    <source>
        <dbReference type="ARBA" id="ARBA00023098"/>
    </source>
</evidence>
<proteinExistence type="predicted"/>
<protein>
    <submittedName>
        <fullName evidence="7">Patatin-like phospholipase family protein</fullName>
    </submittedName>
</protein>
<dbReference type="Pfam" id="PF01734">
    <property type="entry name" value="Patatin"/>
    <property type="match status" value="1"/>
</dbReference>
<feature type="chain" id="PRO_5045455576" evidence="5">
    <location>
        <begin position="22"/>
        <end position="337"/>
    </location>
</feature>
<dbReference type="InterPro" id="IPR016035">
    <property type="entry name" value="Acyl_Trfase/lysoPLipase"/>
</dbReference>
<dbReference type="PANTHER" id="PTHR14226:SF29">
    <property type="entry name" value="NEUROPATHY TARGET ESTERASE SWS"/>
    <property type="match status" value="1"/>
</dbReference>
<evidence type="ECO:0000256" key="2">
    <source>
        <dbReference type="ARBA" id="ARBA00022963"/>
    </source>
</evidence>
<evidence type="ECO:0000259" key="6">
    <source>
        <dbReference type="PROSITE" id="PS51635"/>
    </source>
</evidence>
<feature type="active site" description="Nucleophile" evidence="4">
    <location>
        <position position="103"/>
    </location>
</feature>
<dbReference type="EMBL" id="JBHRSZ010000002">
    <property type="protein sequence ID" value="MFC3149919.1"/>
    <property type="molecule type" value="Genomic_DNA"/>
</dbReference>
<dbReference type="PROSITE" id="PS51257">
    <property type="entry name" value="PROKAR_LIPOPROTEIN"/>
    <property type="match status" value="1"/>
</dbReference>
<dbReference type="CDD" id="cd07205">
    <property type="entry name" value="Pat_PNPLA6_PNPLA7_NTE1_like"/>
    <property type="match status" value="1"/>
</dbReference>
<feature type="short sequence motif" description="GXSXG" evidence="4">
    <location>
        <begin position="101"/>
        <end position="105"/>
    </location>
</feature>
<comment type="caution">
    <text evidence="7">The sequence shown here is derived from an EMBL/GenBank/DDBJ whole genome shotgun (WGS) entry which is preliminary data.</text>
</comment>
<feature type="short sequence motif" description="DGA/G" evidence="4">
    <location>
        <begin position="215"/>
        <end position="217"/>
    </location>
</feature>
<feature type="domain" description="PNPLA" evidence="6">
    <location>
        <begin position="70"/>
        <end position="228"/>
    </location>
</feature>
<organism evidence="7 8">
    <name type="scientific">Litoribrevibacter euphylliae</name>
    <dbReference type="NCBI Taxonomy" id="1834034"/>
    <lineage>
        <taxon>Bacteria</taxon>
        <taxon>Pseudomonadati</taxon>
        <taxon>Pseudomonadota</taxon>
        <taxon>Gammaproteobacteria</taxon>
        <taxon>Oceanospirillales</taxon>
        <taxon>Oceanospirillaceae</taxon>
        <taxon>Litoribrevibacter</taxon>
    </lineage>
</organism>
<gene>
    <name evidence="7" type="ORF">ACFOEK_02650</name>
</gene>
<evidence type="ECO:0000313" key="8">
    <source>
        <dbReference type="Proteomes" id="UP001595476"/>
    </source>
</evidence>